<feature type="domain" description="Putative auto-transporter adhesin head GIN" evidence="2">
    <location>
        <begin position="42"/>
        <end position="227"/>
    </location>
</feature>
<dbReference type="PANTHER" id="PTHR39200">
    <property type="entry name" value="HYPOTHETICAL EXPORTED PROTEIN"/>
    <property type="match status" value="1"/>
</dbReference>
<accession>A3XMP0</accession>
<dbReference type="AlphaFoldDB" id="A3XMP0"/>
<comment type="caution">
    <text evidence="3">The sequence shown here is derived from an EMBL/GenBank/DDBJ whole genome shotgun (WGS) entry which is preliminary data.</text>
</comment>
<keyword evidence="4" id="KW-1185">Reference proteome</keyword>
<evidence type="ECO:0000259" key="2">
    <source>
        <dbReference type="Pfam" id="PF10988"/>
    </source>
</evidence>
<proteinExistence type="predicted"/>
<reference evidence="3 4" key="1">
    <citation type="journal article" date="2007" name="Nature">
        <title>Light stimulates growth of proteorhodopsin-containing marine Flavobacteria.</title>
        <authorList>
            <person name="Gomez-Consarnau L."/>
            <person name="Gonzalez J.M."/>
            <person name="Coll-Llado M."/>
            <person name="Gourdon P."/>
            <person name="Pascher T."/>
            <person name="Neutze R."/>
            <person name="Pedros-Alio C."/>
            <person name="Pinhassi J."/>
        </authorList>
    </citation>
    <scope>NUCLEOTIDE SEQUENCE [LARGE SCALE GENOMIC DNA]</scope>
    <source>
        <strain evidence="3 4">MED217</strain>
    </source>
</reference>
<name>A3XMP0_LEEBM</name>
<evidence type="ECO:0000313" key="3">
    <source>
        <dbReference type="EMBL" id="EAQ49181.1"/>
    </source>
</evidence>
<keyword evidence="1" id="KW-0732">Signal</keyword>
<dbReference type="Proteomes" id="UP000001601">
    <property type="component" value="Unassembled WGS sequence"/>
</dbReference>
<dbReference type="Gene3D" id="2.160.20.120">
    <property type="match status" value="1"/>
</dbReference>
<sequence length="242" mass="24929">MKKLVLILSIALLSTSVNAQWWGSKKVSGNGNTVTDTRNVSDYDEVGVAGSFDVILVAGAEGKITVEAEENLQEYIITEVKGDKLKIYIEDGVSLRTSRNKDIIITVPFTDLEKVSLAGSGDVTTKDVINAQDFKCSVSGSGDMVLEVNAQDITAAVAGSGDLSLSGSTQKSSLKVAGSGDVHASNLESIDVEASIAGSGDISVYCKGGTLKATVAGSGDIVYSGKPDKVDSKVVGSGSVSN</sequence>
<dbReference type="HOGENOM" id="CLU_072746_3_1_10"/>
<dbReference type="RefSeq" id="WP_009779830.1">
    <property type="nucleotide sequence ID" value="NZ_CH672395.1"/>
</dbReference>
<protein>
    <recommendedName>
        <fullName evidence="2">Putative auto-transporter adhesin head GIN domain-containing protein</fullName>
    </recommendedName>
</protein>
<organism evidence="3 4">
    <name type="scientific">Leeuwenhoekiella blandensis (strain CECT 7118 / CCUG 51940 / KCTC 22103 / MED217)</name>
    <name type="common">Flavobacterium sp. (strain MED217)</name>
    <dbReference type="NCBI Taxonomy" id="398720"/>
    <lineage>
        <taxon>Bacteria</taxon>
        <taxon>Pseudomonadati</taxon>
        <taxon>Bacteroidota</taxon>
        <taxon>Flavobacteriia</taxon>
        <taxon>Flavobacteriales</taxon>
        <taxon>Flavobacteriaceae</taxon>
        <taxon>Leeuwenhoekiella</taxon>
    </lineage>
</organism>
<dbReference type="PANTHER" id="PTHR39200:SF1">
    <property type="entry name" value="AUTO-TRANSPORTER ADHESIN HEAD GIN DOMAIN-CONTAINING PROTEIN-RELATED"/>
    <property type="match status" value="1"/>
</dbReference>
<dbReference type="OrthoDB" id="5585143at2"/>
<feature type="chain" id="PRO_5002663020" description="Putative auto-transporter adhesin head GIN domain-containing protein" evidence="1">
    <location>
        <begin position="20"/>
        <end position="242"/>
    </location>
</feature>
<dbReference type="EMBL" id="AANC01000005">
    <property type="protein sequence ID" value="EAQ49181.1"/>
    <property type="molecule type" value="Genomic_DNA"/>
</dbReference>
<dbReference type="InterPro" id="IPR021255">
    <property type="entry name" value="DUF2807"/>
</dbReference>
<dbReference type="eggNOG" id="COG3595">
    <property type="taxonomic scope" value="Bacteria"/>
</dbReference>
<feature type="signal peptide" evidence="1">
    <location>
        <begin position="1"/>
        <end position="19"/>
    </location>
</feature>
<dbReference type="Pfam" id="PF10988">
    <property type="entry name" value="DUF2807"/>
    <property type="match status" value="1"/>
</dbReference>
<evidence type="ECO:0000313" key="4">
    <source>
        <dbReference type="Proteomes" id="UP000001601"/>
    </source>
</evidence>
<dbReference type="STRING" id="398720.MED217_07246"/>
<evidence type="ECO:0000256" key="1">
    <source>
        <dbReference type="SAM" id="SignalP"/>
    </source>
</evidence>
<gene>
    <name evidence="3" type="ORF">MED217_07246</name>
</gene>